<proteinExistence type="inferred from homology"/>
<evidence type="ECO:0000259" key="2">
    <source>
        <dbReference type="Pfam" id="PF08450"/>
    </source>
</evidence>
<dbReference type="Proteomes" id="UP001500729">
    <property type="component" value="Unassembled WGS sequence"/>
</dbReference>
<dbReference type="Pfam" id="PF08450">
    <property type="entry name" value="SGL"/>
    <property type="match status" value="1"/>
</dbReference>
<keyword evidence="4" id="KW-1185">Reference proteome</keyword>
<organism evidence="3 4">
    <name type="scientific">Saccharopolyspora erythraea</name>
    <name type="common">Streptomyces erythraeus</name>
    <dbReference type="NCBI Taxonomy" id="1836"/>
    <lineage>
        <taxon>Bacteria</taxon>
        <taxon>Bacillati</taxon>
        <taxon>Actinomycetota</taxon>
        <taxon>Actinomycetes</taxon>
        <taxon>Pseudonocardiales</taxon>
        <taxon>Pseudonocardiaceae</taxon>
        <taxon>Saccharopolyspora</taxon>
    </lineage>
</organism>
<dbReference type="PANTHER" id="PTHR10907">
    <property type="entry name" value="REGUCALCIN"/>
    <property type="match status" value="1"/>
</dbReference>
<dbReference type="RefSeq" id="WP_009942875.1">
    <property type="nucleotide sequence ID" value="NZ_BAAAGS010000003.1"/>
</dbReference>
<dbReference type="InterPro" id="IPR013658">
    <property type="entry name" value="SGL"/>
</dbReference>
<dbReference type="InterPro" id="IPR005511">
    <property type="entry name" value="SMP-30"/>
</dbReference>
<name>A0ABN1C3S8_SACER</name>
<evidence type="ECO:0000256" key="1">
    <source>
        <dbReference type="ARBA" id="ARBA00008853"/>
    </source>
</evidence>
<comment type="caution">
    <text evidence="3">The sequence shown here is derived from an EMBL/GenBank/DDBJ whole genome shotgun (WGS) entry which is preliminary data.</text>
</comment>
<evidence type="ECO:0000313" key="4">
    <source>
        <dbReference type="Proteomes" id="UP001500729"/>
    </source>
</evidence>
<gene>
    <name evidence="3" type="ORF">GCM10009533_07560</name>
</gene>
<dbReference type="Gene3D" id="2.120.10.30">
    <property type="entry name" value="TolB, C-terminal domain"/>
    <property type="match status" value="1"/>
</dbReference>
<dbReference type="EMBL" id="BAAAGS010000003">
    <property type="protein sequence ID" value="GAA0511180.1"/>
    <property type="molecule type" value="Genomic_DNA"/>
</dbReference>
<reference evidence="3 4" key="1">
    <citation type="journal article" date="2019" name="Int. J. Syst. Evol. Microbiol.">
        <title>The Global Catalogue of Microorganisms (GCM) 10K type strain sequencing project: providing services to taxonomists for standard genome sequencing and annotation.</title>
        <authorList>
            <consortium name="The Broad Institute Genomics Platform"/>
            <consortium name="The Broad Institute Genome Sequencing Center for Infectious Disease"/>
            <person name="Wu L."/>
            <person name="Ma J."/>
        </authorList>
    </citation>
    <scope>NUCLEOTIDE SEQUENCE [LARGE SCALE GENOMIC DNA]</scope>
    <source>
        <strain evidence="3 4">JCM 10303</strain>
    </source>
</reference>
<evidence type="ECO:0000313" key="3">
    <source>
        <dbReference type="EMBL" id="GAA0511180.1"/>
    </source>
</evidence>
<dbReference type="InterPro" id="IPR011042">
    <property type="entry name" value="6-blade_b-propeller_TolB-like"/>
</dbReference>
<dbReference type="PRINTS" id="PR01790">
    <property type="entry name" value="SMP30FAMILY"/>
</dbReference>
<feature type="domain" description="SMP-30/Gluconolactonase/LRE-like region" evidence="2">
    <location>
        <begin position="18"/>
        <end position="254"/>
    </location>
</feature>
<dbReference type="SUPFAM" id="SSF63829">
    <property type="entry name" value="Calcium-dependent phosphotriesterase"/>
    <property type="match status" value="1"/>
</dbReference>
<comment type="similarity">
    <text evidence="1">Belongs to the SMP-30/CGR1 family.</text>
</comment>
<dbReference type="PANTHER" id="PTHR10907:SF47">
    <property type="entry name" value="REGUCALCIN"/>
    <property type="match status" value="1"/>
</dbReference>
<accession>A0ABN1C3S8</accession>
<protein>
    <submittedName>
        <fullName evidence="3">SMP-30/gluconolactonase/LRE family protein</fullName>
    </submittedName>
</protein>
<sequence length="286" mass="30705">MPSEHDVVQVTDPCARHGEGPVWHPEWPGLRWVDMLAGDVLTLEPTGQVHRAHVGSVVAALRPRRGGGAVLALERGFALGDAGLTEIRALGDLWSDPAVRMNEGGCDPEGRFYCGSMSYTAEPGRGGLYRLDTDGTVSTVFDGVTISNGLAWSPDGTSAYYVDTPTQRVDVFDHVDGTLRRRRPLVRIEPELGAPDGLTVDAEGHLWVALWGGGAVHRYSPEGRLVDRIGVPASQVTACTFGGPGLTDLFITTSRVEADLRRHPLSGALFRVPDAGMGMPVREYDG</sequence>